<protein>
    <recommendedName>
        <fullName evidence="3">DUF4440 domain-containing protein</fullName>
    </recommendedName>
</protein>
<reference evidence="1 2" key="1">
    <citation type="submission" date="2012-01" db="EMBL/GenBank/DDBJ databases">
        <title>Improved High-Quality Draft sequence of Saccharomonospora xinjiangensis XJ-54.</title>
        <authorList>
            <consortium name="US DOE Joint Genome Institute"/>
            <person name="Lucas S."/>
            <person name="Han J."/>
            <person name="Lapidus A."/>
            <person name="Cheng J.-F."/>
            <person name="Goodwin L."/>
            <person name="Pitluck S."/>
            <person name="Peters L."/>
            <person name="Mikhailova N."/>
            <person name="Teshima H."/>
            <person name="Detter J.C."/>
            <person name="Han C."/>
            <person name="Tapia R."/>
            <person name="Land M."/>
            <person name="Hauser L."/>
            <person name="Kyrpides N."/>
            <person name="Ivanova N."/>
            <person name="Pagani I."/>
            <person name="Brambilla E.-M."/>
            <person name="Klenk H.-P."/>
            <person name="Woyke T."/>
        </authorList>
    </citation>
    <scope>NUCLEOTIDE SEQUENCE [LARGE SCALE GENOMIC DNA]</scope>
    <source>
        <strain evidence="1 2">XJ-54</strain>
    </source>
</reference>
<dbReference type="AlphaFoldDB" id="I0V6P4"/>
<gene>
    <name evidence="1" type="ORF">SacxiDRAFT_3601</name>
</gene>
<dbReference type="InterPro" id="IPR016918">
    <property type="entry name" value="UCP029394"/>
</dbReference>
<organism evidence="1 2">
    <name type="scientific">Saccharomonospora xinjiangensis XJ-54</name>
    <dbReference type="NCBI Taxonomy" id="882086"/>
    <lineage>
        <taxon>Bacteria</taxon>
        <taxon>Bacillati</taxon>
        <taxon>Actinomycetota</taxon>
        <taxon>Actinomycetes</taxon>
        <taxon>Pseudonocardiales</taxon>
        <taxon>Pseudonocardiaceae</taxon>
        <taxon>Saccharomonospora</taxon>
    </lineage>
</organism>
<dbReference type="STRING" id="882086.SacxiDRAFT_3601"/>
<dbReference type="eggNOG" id="COG4460">
    <property type="taxonomic scope" value="Bacteria"/>
</dbReference>
<keyword evidence="2" id="KW-1185">Reference proteome</keyword>
<dbReference type="Proteomes" id="UP000004691">
    <property type="component" value="Unassembled WGS sequence"/>
</dbReference>
<dbReference type="RefSeq" id="WP_006239988.1">
    <property type="nucleotide sequence ID" value="NZ_JH636049.1"/>
</dbReference>
<dbReference type="PIRSF" id="PIRSF029394">
    <property type="entry name" value="UCP029394"/>
    <property type="match status" value="1"/>
</dbReference>
<evidence type="ECO:0008006" key="3">
    <source>
        <dbReference type="Google" id="ProtNLM"/>
    </source>
</evidence>
<dbReference type="SUPFAM" id="SSF54427">
    <property type="entry name" value="NTF2-like"/>
    <property type="match status" value="1"/>
</dbReference>
<dbReference type="EMBL" id="JH636049">
    <property type="protein sequence ID" value="EID55797.1"/>
    <property type="molecule type" value="Genomic_DNA"/>
</dbReference>
<dbReference type="HOGENOM" id="CLU_127523_2_1_11"/>
<sequence length="137" mass="14795">MPSTTPATVISEITSEITTHHRILAEWLSGTGDAGALELFLAAHTDDFSLVTVDGEVVQGEALSDGLIAGQGTCPGLRITIHDVVVVFSSADAILVRFTERHQVDDDIDDRVVSALLRVDDTAPRGLRWQHVHETAR</sequence>
<dbReference type="InterPro" id="IPR032710">
    <property type="entry name" value="NTF2-like_dom_sf"/>
</dbReference>
<dbReference type="Gene3D" id="3.10.450.50">
    <property type="match status" value="1"/>
</dbReference>
<proteinExistence type="predicted"/>
<evidence type="ECO:0000313" key="1">
    <source>
        <dbReference type="EMBL" id="EID55797.1"/>
    </source>
</evidence>
<evidence type="ECO:0000313" key="2">
    <source>
        <dbReference type="Proteomes" id="UP000004691"/>
    </source>
</evidence>
<accession>I0V6P4</accession>
<name>I0V6P4_9PSEU</name>